<evidence type="ECO:0000313" key="2">
    <source>
        <dbReference type="EMBL" id="OPH84522.1"/>
    </source>
</evidence>
<gene>
    <name evidence="2" type="ORF">B2M20_00715</name>
</gene>
<name>A0A1V4I3Z2_NITVU</name>
<feature type="chain" id="PRO_5012121373" evidence="1">
    <location>
        <begin position="33"/>
        <end position="199"/>
    </location>
</feature>
<dbReference type="AlphaFoldDB" id="A0A1V4I3Z2"/>
<dbReference type="EMBL" id="MWPQ01000003">
    <property type="protein sequence ID" value="OPH84522.1"/>
    <property type="molecule type" value="Genomic_DNA"/>
</dbReference>
<dbReference type="RefSeq" id="WP_079445196.1">
    <property type="nucleotide sequence ID" value="NZ_MWPQ01000003.1"/>
</dbReference>
<dbReference type="Proteomes" id="UP000189940">
    <property type="component" value="Unassembled WGS sequence"/>
</dbReference>
<evidence type="ECO:0000313" key="3">
    <source>
        <dbReference type="Proteomes" id="UP000189940"/>
    </source>
</evidence>
<comment type="caution">
    <text evidence="2">The sequence shown here is derived from an EMBL/GenBank/DDBJ whole genome shotgun (WGS) entry which is preliminary data.</text>
</comment>
<keyword evidence="1" id="KW-0732">Signal</keyword>
<feature type="signal peptide" evidence="1">
    <location>
        <begin position="1"/>
        <end position="32"/>
    </location>
</feature>
<evidence type="ECO:0000256" key="1">
    <source>
        <dbReference type="SAM" id="SignalP"/>
    </source>
</evidence>
<organism evidence="2 3">
    <name type="scientific">Nitrobacter vulgaris</name>
    <dbReference type="NCBI Taxonomy" id="29421"/>
    <lineage>
        <taxon>Bacteria</taxon>
        <taxon>Pseudomonadati</taxon>
        <taxon>Pseudomonadota</taxon>
        <taxon>Alphaproteobacteria</taxon>
        <taxon>Hyphomicrobiales</taxon>
        <taxon>Nitrobacteraceae</taxon>
        <taxon>Nitrobacter</taxon>
    </lineage>
</organism>
<accession>A0A1V4I3Z2</accession>
<sequence>MTQKVLIFSAAVVAVGLSAAVLSGAFTTSPQAMCSARDVEGTLHREWVDMLSNTTFASILGLPKDAVIGLTEAEIQSDPAYKEAYAQLLEVQRAKTIDQVRAKEIRQEMLRIKQRVIDEYKANHPTPKAPPTEVRFVSDPVALEFDPNIERVTCTRQLATNNQFINLILGADGENGVTTRYSVQPGTDGGYMVSILDNR</sequence>
<proteinExistence type="predicted"/>
<keyword evidence="3" id="KW-1185">Reference proteome</keyword>
<reference evidence="2 3" key="1">
    <citation type="submission" date="2017-02" db="EMBL/GenBank/DDBJ databases">
        <title>Genome sequence of the nitrite-oxidizing bacterium Nitrobacter vulgaris strain Ab1.</title>
        <authorList>
            <person name="Mellbye B.L."/>
            <person name="Davis E.W."/>
            <person name="Spieck E."/>
            <person name="Chang J.H."/>
            <person name="Bottomley P.J."/>
            <person name="Sayavedra-Soto L.A."/>
        </authorList>
    </citation>
    <scope>NUCLEOTIDE SEQUENCE [LARGE SCALE GENOMIC DNA]</scope>
    <source>
        <strain evidence="2 3">Ab1</strain>
    </source>
</reference>
<protein>
    <submittedName>
        <fullName evidence="2">Uncharacterized protein</fullName>
    </submittedName>
</protein>